<dbReference type="PANTHER" id="PTHR45436:SF5">
    <property type="entry name" value="SENSOR HISTIDINE KINASE TRCS"/>
    <property type="match status" value="1"/>
</dbReference>
<dbReference type="Pfam" id="PF00512">
    <property type="entry name" value="HisKA"/>
    <property type="match status" value="1"/>
</dbReference>
<dbReference type="Gene3D" id="1.10.287.130">
    <property type="match status" value="1"/>
</dbReference>
<dbReference type="PROSITE" id="PS50109">
    <property type="entry name" value="HIS_KIN"/>
    <property type="match status" value="1"/>
</dbReference>
<evidence type="ECO:0000256" key="3">
    <source>
        <dbReference type="ARBA" id="ARBA00022553"/>
    </source>
</evidence>
<evidence type="ECO:0000313" key="13">
    <source>
        <dbReference type="EMBL" id="KXB59073.1"/>
    </source>
</evidence>
<dbReference type="SUPFAM" id="SSF55874">
    <property type="entry name" value="ATPase domain of HSP90 chaperone/DNA topoisomerase II/histidine kinase"/>
    <property type="match status" value="1"/>
</dbReference>
<accession>A0A133ZUH9</accession>
<keyword evidence="5 11" id="KW-0812">Transmembrane</keyword>
<dbReference type="InterPro" id="IPR005467">
    <property type="entry name" value="His_kinase_dom"/>
</dbReference>
<dbReference type="Pfam" id="PF02518">
    <property type="entry name" value="HATPase_c"/>
    <property type="match status" value="1"/>
</dbReference>
<dbReference type="SMART" id="SM00388">
    <property type="entry name" value="HisKA"/>
    <property type="match status" value="1"/>
</dbReference>
<keyword evidence="11" id="KW-0472">Membrane</keyword>
<dbReference type="GO" id="GO:0000155">
    <property type="term" value="F:phosphorelay sensor kinase activity"/>
    <property type="evidence" value="ECO:0007669"/>
    <property type="project" value="InterPro"/>
</dbReference>
<dbReference type="SUPFAM" id="SSF47384">
    <property type="entry name" value="Homodimeric domain of signal transducing histidine kinase"/>
    <property type="match status" value="1"/>
</dbReference>
<evidence type="ECO:0000313" key="14">
    <source>
        <dbReference type="Proteomes" id="UP000070355"/>
    </source>
</evidence>
<keyword evidence="8" id="KW-0067">ATP-binding</keyword>
<dbReference type="GO" id="GO:0005886">
    <property type="term" value="C:plasma membrane"/>
    <property type="evidence" value="ECO:0007669"/>
    <property type="project" value="TreeGrafter"/>
</dbReference>
<organism evidence="13 14">
    <name type="scientific">Gemella haemolysans</name>
    <dbReference type="NCBI Taxonomy" id="1379"/>
    <lineage>
        <taxon>Bacteria</taxon>
        <taxon>Bacillati</taxon>
        <taxon>Bacillota</taxon>
        <taxon>Bacilli</taxon>
        <taxon>Bacillales</taxon>
        <taxon>Gemellaceae</taxon>
        <taxon>Gemella</taxon>
    </lineage>
</organism>
<sequence length="410" mass="46233">MFKSLRKKFIATAVGSVAVVIAILAIALNFINFYKLEERIDTTLLDASKSQALIKIFAEEEGDDLVITKNSSSSTEYNGFSIAKIDNNGKIIKAYRDDSLIPDQDALQSKVIEALEKGKTSGFIGSYRFIKVDTSVGNLILFLNCQRELDSYESFVQNSILISIGVIISVLVLIILVSKRVIAPIQDTYIKQKQFITGASHELKTPLAIISSNADVLEMMNGDSKWTQNIHNQVDRLSSLVNSLVVFSRMEEKDTVERTHFDLTEALKLRIEDFDELANFQKKNIVADVDPNLKYYGEKDSIIQLMDILLENAIKYAPEDSDISVKLNKNRRYATLKVSNRADVQKGDLSKVFDRFYRLDESRNSAIKGYGIGLSMAQLIAEKHKETIRAYAPEDGIFKIEVRFTLVDRK</sequence>
<keyword evidence="6" id="KW-0547">Nucleotide-binding</keyword>
<dbReference type="EMBL" id="LSDC01000081">
    <property type="protein sequence ID" value="KXB59073.1"/>
    <property type="molecule type" value="Genomic_DNA"/>
</dbReference>
<dbReference type="Gene3D" id="3.30.565.10">
    <property type="entry name" value="Histidine kinase-like ATPase, C-terminal domain"/>
    <property type="match status" value="1"/>
</dbReference>
<evidence type="ECO:0000256" key="4">
    <source>
        <dbReference type="ARBA" id="ARBA00022679"/>
    </source>
</evidence>
<dbReference type="InterPro" id="IPR050428">
    <property type="entry name" value="TCS_sensor_his_kinase"/>
</dbReference>
<evidence type="ECO:0000259" key="12">
    <source>
        <dbReference type="PROSITE" id="PS50109"/>
    </source>
</evidence>
<evidence type="ECO:0000256" key="6">
    <source>
        <dbReference type="ARBA" id="ARBA00022741"/>
    </source>
</evidence>
<keyword evidence="9 11" id="KW-1133">Transmembrane helix</keyword>
<dbReference type="CDD" id="cd00082">
    <property type="entry name" value="HisKA"/>
    <property type="match status" value="1"/>
</dbReference>
<keyword evidence="7 13" id="KW-0418">Kinase</keyword>
<evidence type="ECO:0000256" key="5">
    <source>
        <dbReference type="ARBA" id="ARBA00022692"/>
    </source>
</evidence>
<proteinExistence type="predicted"/>
<keyword evidence="4" id="KW-0808">Transferase</keyword>
<comment type="caution">
    <text evidence="13">The sequence shown here is derived from an EMBL/GenBank/DDBJ whole genome shotgun (WGS) entry which is preliminary data.</text>
</comment>
<feature type="transmembrane region" description="Helical" evidence="11">
    <location>
        <begin position="159"/>
        <end position="177"/>
    </location>
</feature>
<evidence type="ECO:0000256" key="2">
    <source>
        <dbReference type="ARBA" id="ARBA00012438"/>
    </source>
</evidence>
<dbReference type="PANTHER" id="PTHR45436">
    <property type="entry name" value="SENSOR HISTIDINE KINASE YKOH"/>
    <property type="match status" value="1"/>
</dbReference>
<dbReference type="STRING" id="1379.HMPREF3186_01298"/>
<evidence type="ECO:0000256" key="10">
    <source>
        <dbReference type="ARBA" id="ARBA00023012"/>
    </source>
</evidence>
<protein>
    <recommendedName>
        <fullName evidence="2">histidine kinase</fullName>
        <ecNumber evidence="2">2.7.13.3</ecNumber>
    </recommendedName>
</protein>
<dbReference type="PATRIC" id="fig|1379.3.peg.1278"/>
<keyword evidence="10" id="KW-0902">Two-component regulatory system</keyword>
<evidence type="ECO:0000256" key="11">
    <source>
        <dbReference type="SAM" id="Phobius"/>
    </source>
</evidence>
<dbReference type="OrthoDB" id="9786919at2"/>
<evidence type="ECO:0000256" key="1">
    <source>
        <dbReference type="ARBA" id="ARBA00000085"/>
    </source>
</evidence>
<dbReference type="EC" id="2.7.13.3" evidence="2"/>
<dbReference type="SMART" id="SM00387">
    <property type="entry name" value="HATPase_c"/>
    <property type="match status" value="1"/>
</dbReference>
<dbReference type="InterPro" id="IPR003594">
    <property type="entry name" value="HATPase_dom"/>
</dbReference>
<evidence type="ECO:0000256" key="8">
    <source>
        <dbReference type="ARBA" id="ARBA00022840"/>
    </source>
</evidence>
<dbReference type="InterPro" id="IPR003661">
    <property type="entry name" value="HisK_dim/P_dom"/>
</dbReference>
<feature type="domain" description="Histidine kinase" evidence="12">
    <location>
        <begin position="198"/>
        <end position="406"/>
    </location>
</feature>
<name>A0A133ZUH9_9BACL</name>
<dbReference type="InterPro" id="IPR036097">
    <property type="entry name" value="HisK_dim/P_sf"/>
</dbReference>
<dbReference type="InterPro" id="IPR036890">
    <property type="entry name" value="HATPase_C_sf"/>
</dbReference>
<feature type="transmembrane region" description="Helical" evidence="11">
    <location>
        <begin position="9"/>
        <end position="31"/>
    </location>
</feature>
<dbReference type="Proteomes" id="UP000070355">
    <property type="component" value="Unassembled WGS sequence"/>
</dbReference>
<keyword evidence="3" id="KW-0597">Phosphoprotein</keyword>
<gene>
    <name evidence="13" type="ORF">HMPREF3186_01298</name>
</gene>
<dbReference type="AlphaFoldDB" id="A0A133ZUH9"/>
<reference evidence="14" key="1">
    <citation type="submission" date="2016-01" db="EMBL/GenBank/DDBJ databases">
        <authorList>
            <person name="Mitreva M."/>
            <person name="Pepin K.H."/>
            <person name="Mihindukulasuriya K.A."/>
            <person name="Fulton R."/>
            <person name="Fronick C."/>
            <person name="O'Laughlin M."/>
            <person name="Miner T."/>
            <person name="Herter B."/>
            <person name="Rosa B.A."/>
            <person name="Cordes M."/>
            <person name="Tomlinson C."/>
            <person name="Wollam A."/>
            <person name="Palsikar V.B."/>
            <person name="Mardis E.R."/>
            <person name="Wilson R.K."/>
        </authorList>
    </citation>
    <scope>NUCLEOTIDE SEQUENCE [LARGE SCALE GENOMIC DNA]</scope>
    <source>
        <strain evidence="14">DNF01167</strain>
    </source>
</reference>
<evidence type="ECO:0000256" key="7">
    <source>
        <dbReference type="ARBA" id="ARBA00022777"/>
    </source>
</evidence>
<evidence type="ECO:0000256" key="9">
    <source>
        <dbReference type="ARBA" id="ARBA00022989"/>
    </source>
</evidence>
<dbReference type="RefSeq" id="WP_060914415.1">
    <property type="nucleotide sequence ID" value="NZ_KQ959970.1"/>
</dbReference>
<dbReference type="GO" id="GO:0005524">
    <property type="term" value="F:ATP binding"/>
    <property type="evidence" value="ECO:0007669"/>
    <property type="project" value="UniProtKB-KW"/>
</dbReference>
<comment type="catalytic activity">
    <reaction evidence="1">
        <text>ATP + protein L-histidine = ADP + protein N-phospho-L-histidine.</text>
        <dbReference type="EC" id="2.7.13.3"/>
    </reaction>
</comment>